<gene>
    <name evidence="2" type="ORF">MNBD_ALPHA07-1499</name>
</gene>
<feature type="transmembrane region" description="Helical" evidence="1">
    <location>
        <begin position="96"/>
        <end position="118"/>
    </location>
</feature>
<reference evidence="2" key="1">
    <citation type="submission" date="2018-06" db="EMBL/GenBank/DDBJ databases">
        <authorList>
            <person name="Zhirakovskaya E."/>
        </authorList>
    </citation>
    <scope>NUCLEOTIDE SEQUENCE</scope>
</reference>
<keyword evidence="1" id="KW-0472">Membrane</keyword>
<feature type="transmembrane region" description="Helical" evidence="1">
    <location>
        <begin position="20"/>
        <end position="42"/>
    </location>
</feature>
<keyword evidence="1" id="KW-0812">Transmembrane</keyword>
<name>A0A3B0S5B8_9ZZZZ</name>
<dbReference type="EMBL" id="UOEG01000227">
    <property type="protein sequence ID" value="VAW01565.1"/>
    <property type="molecule type" value="Genomic_DNA"/>
</dbReference>
<evidence type="ECO:0000313" key="2">
    <source>
        <dbReference type="EMBL" id="VAW01565.1"/>
    </source>
</evidence>
<dbReference type="AlphaFoldDB" id="A0A3B0S5B8"/>
<protein>
    <submittedName>
        <fullName evidence="2">Uncharacterized protein</fullName>
    </submittedName>
</protein>
<proteinExistence type="predicted"/>
<evidence type="ECO:0000256" key="1">
    <source>
        <dbReference type="SAM" id="Phobius"/>
    </source>
</evidence>
<sequence>MNTNQTQKIPFLRLPNWIKWPLTIWFLLGIIPIFSLIFGIQYIPSPDWVSQARIPAAISGTVMGALFIWAVVMGLKTTGQKMWKVKKYGAILISPFMGFMIGSSAVFLGGPMIGAVIAGTEIEIPYIVTKFKRDVDRKCRNPITLNGLPLLSNRLCSYPEEFGRSLEIGGPIYIIGRGTILGVFAKSARRHD</sequence>
<accession>A0A3B0S5B8</accession>
<feature type="transmembrane region" description="Helical" evidence="1">
    <location>
        <begin position="54"/>
        <end position="75"/>
    </location>
</feature>
<organism evidence="2">
    <name type="scientific">hydrothermal vent metagenome</name>
    <dbReference type="NCBI Taxonomy" id="652676"/>
    <lineage>
        <taxon>unclassified sequences</taxon>
        <taxon>metagenomes</taxon>
        <taxon>ecological metagenomes</taxon>
    </lineage>
</organism>
<keyword evidence="1" id="KW-1133">Transmembrane helix</keyword>